<comment type="caution">
    <text evidence="4">The sequence shown here is derived from an EMBL/GenBank/DDBJ whole genome shotgun (WGS) entry which is preliminary data.</text>
</comment>
<dbReference type="InterPro" id="IPR009057">
    <property type="entry name" value="Homeodomain-like_sf"/>
</dbReference>
<sequence length="311" mass="35098">MLLEAKDGEETAVFKAVAALVLCNMRIILVLSRDERRWIEKQNRASRAQRKKEEMNRIRTLAELEAARLAKEKDEEEARQAALQAKKEKETQKKAIKKERQKLRTTCKVHISFFLLIEVILCVSLQSLNEMLASASKEDSKAAVEKQVEEVNAQLQKEREAEVQARQAARSAEQASGGVGGGKGWNEDDLQLLIKAVNLFPAGTNARWEVIANYMNLHSSSGMKRTAKDVINKAKNLQKLDPLQKDEINKKAYEKFKKEHTSVPPSVDNALPSERFDGKRTSKISGNFPGSIKTHYCVGPECYSKQSVFWV</sequence>
<dbReference type="Gene3D" id="1.10.10.60">
    <property type="entry name" value="Homeodomain-like"/>
    <property type="match status" value="1"/>
</dbReference>
<organism evidence="4 5">
    <name type="scientific">Goodea atripinnis</name>
    <dbReference type="NCBI Taxonomy" id="208336"/>
    <lineage>
        <taxon>Eukaryota</taxon>
        <taxon>Metazoa</taxon>
        <taxon>Chordata</taxon>
        <taxon>Craniata</taxon>
        <taxon>Vertebrata</taxon>
        <taxon>Euteleostomi</taxon>
        <taxon>Actinopterygii</taxon>
        <taxon>Neopterygii</taxon>
        <taxon>Teleostei</taxon>
        <taxon>Neoteleostei</taxon>
        <taxon>Acanthomorphata</taxon>
        <taxon>Ovalentaria</taxon>
        <taxon>Atherinomorphae</taxon>
        <taxon>Cyprinodontiformes</taxon>
        <taxon>Goodeidae</taxon>
        <taxon>Goodea</taxon>
    </lineage>
</organism>
<dbReference type="Pfam" id="PF23082">
    <property type="entry name" value="Myb_DNA-binding_2"/>
    <property type="match status" value="1"/>
</dbReference>
<gene>
    <name evidence="4" type="ORF">GOODEAATRI_005572</name>
</gene>
<dbReference type="EMBL" id="JAHRIO010060225">
    <property type="protein sequence ID" value="MEQ2177638.1"/>
    <property type="molecule type" value="Genomic_DNA"/>
</dbReference>
<accession>A0ABV0P1X5</accession>
<evidence type="ECO:0000256" key="1">
    <source>
        <dbReference type="SAM" id="Coils"/>
    </source>
</evidence>
<evidence type="ECO:0000313" key="4">
    <source>
        <dbReference type="EMBL" id="MEQ2177638.1"/>
    </source>
</evidence>
<dbReference type="InterPro" id="IPR054076">
    <property type="entry name" value="ZUO1-like_ZHD"/>
</dbReference>
<evidence type="ECO:0000313" key="5">
    <source>
        <dbReference type="Proteomes" id="UP001476798"/>
    </source>
</evidence>
<keyword evidence="1" id="KW-0175">Coiled coil</keyword>
<dbReference type="SUPFAM" id="SSF46689">
    <property type="entry name" value="Homeodomain-like"/>
    <property type="match status" value="1"/>
</dbReference>
<evidence type="ECO:0000259" key="3">
    <source>
        <dbReference type="SMART" id="SM00717"/>
    </source>
</evidence>
<feature type="domain" description="Myb-like" evidence="3">
    <location>
        <begin position="181"/>
        <end position="240"/>
    </location>
</feature>
<reference evidence="4 5" key="1">
    <citation type="submission" date="2021-06" db="EMBL/GenBank/DDBJ databases">
        <authorList>
            <person name="Palmer J.M."/>
        </authorList>
    </citation>
    <scope>NUCLEOTIDE SEQUENCE [LARGE SCALE GENOMIC DNA]</scope>
    <source>
        <strain evidence="4 5">GA_2019</strain>
        <tissue evidence="4">Muscle</tissue>
    </source>
</reference>
<feature type="coiled-coil region" evidence="1">
    <location>
        <begin position="45"/>
        <end position="106"/>
    </location>
</feature>
<protein>
    <recommendedName>
        <fullName evidence="3">Myb-like domain-containing protein</fullName>
    </recommendedName>
</protein>
<name>A0ABV0P1X5_9TELE</name>
<evidence type="ECO:0000256" key="2">
    <source>
        <dbReference type="SAM" id="MobiDB-lite"/>
    </source>
</evidence>
<feature type="coiled-coil region" evidence="1">
    <location>
        <begin position="141"/>
        <end position="175"/>
    </location>
</feature>
<dbReference type="SMART" id="SM00717">
    <property type="entry name" value="SANT"/>
    <property type="match status" value="1"/>
</dbReference>
<dbReference type="InterPro" id="IPR001005">
    <property type="entry name" value="SANT/Myb"/>
</dbReference>
<dbReference type="PANTHER" id="PTHR43999:SF1">
    <property type="entry name" value="DNAJ HOMOLOG SUBFAMILY C MEMBER 2"/>
    <property type="match status" value="1"/>
</dbReference>
<keyword evidence="5" id="KW-1185">Reference proteome</keyword>
<dbReference type="Pfam" id="PF21884">
    <property type="entry name" value="ZUO1-like_ZHD"/>
    <property type="match status" value="1"/>
</dbReference>
<dbReference type="InterPro" id="IPR044634">
    <property type="entry name" value="Zuotin/DnaJC2"/>
</dbReference>
<feature type="region of interest" description="Disordered" evidence="2">
    <location>
        <begin position="259"/>
        <end position="278"/>
    </location>
</feature>
<proteinExistence type="predicted"/>
<dbReference type="Proteomes" id="UP001476798">
    <property type="component" value="Unassembled WGS sequence"/>
</dbReference>
<dbReference type="PANTHER" id="PTHR43999">
    <property type="entry name" value="DNAJ HOMOLOG SUBFAMILY C MEMBER 2"/>
    <property type="match status" value="1"/>
</dbReference>
<dbReference type="CDD" id="cd00167">
    <property type="entry name" value="SANT"/>
    <property type="match status" value="1"/>
</dbReference>